<dbReference type="InterPro" id="IPR024633">
    <property type="entry name" value="DnaA_N_dom"/>
</dbReference>
<evidence type="ECO:0000256" key="7">
    <source>
        <dbReference type="ARBA" id="ARBA00023125"/>
    </source>
</evidence>
<dbReference type="Pfam" id="PF11638">
    <property type="entry name" value="DnaA_N"/>
    <property type="match status" value="1"/>
</dbReference>
<dbReference type="InterPro" id="IPR018312">
    <property type="entry name" value="Chromosome_initiator_DnaA_CS"/>
</dbReference>
<organism evidence="14 15">
    <name type="scientific">Candidatus Taylorbacteria bacterium RIFCSPHIGHO2_02_49_25</name>
    <dbReference type="NCBI Taxonomy" id="1802305"/>
    <lineage>
        <taxon>Bacteria</taxon>
        <taxon>Candidatus Tayloriibacteriota</taxon>
    </lineage>
</organism>
<accession>A0A1G2MGV2</accession>
<dbReference type="InterPro" id="IPR013317">
    <property type="entry name" value="DnaA_dom"/>
</dbReference>
<name>A0A1G2MGV2_9BACT</name>
<dbReference type="PANTHER" id="PTHR30050:SF2">
    <property type="entry name" value="CHROMOSOMAL REPLICATION INITIATOR PROTEIN DNAA"/>
    <property type="match status" value="1"/>
</dbReference>
<dbReference type="InterPro" id="IPR010921">
    <property type="entry name" value="Trp_repressor/repl_initiator"/>
</dbReference>
<dbReference type="InterPro" id="IPR001957">
    <property type="entry name" value="Chromosome_initiator_DnaA"/>
</dbReference>
<keyword evidence="2 8" id="KW-0963">Cytoplasm</keyword>
<dbReference type="Gene3D" id="3.30.300.180">
    <property type="match status" value="1"/>
</dbReference>
<proteinExistence type="inferred from homology"/>
<dbReference type="Gene3D" id="1.10.8.60">
    <property type="match status" value="1"/>
</dbReference>
<feature type="region of interest" description="Domain IV, binds dsDNA" evidence="8">
    <location>
        <begin position="333"/>
        <end position="449"/>
    </location>
</feature>
<protein>
    <recommendedName>
        <fullName evidence="8 9">Chromosomal replication initiator protein DnaA</fullName>
    </recommendedName>
</protein>
<dbReference type="SUPFAM" id="SSF48295">
    <property type="entry name" value="TrpR-like"/>
    <property type="match status" value="1"/>
</dbReference>
<dbReference type="GO" id="GO:0008289">
    <property type="term" value="F:lipid binding"/>
    <property type="evidence" value="ECO:0007669"/>
    <property type="project" value="UniProtKB-KW"/>
</dbReference>
<evidence type="ECO:0000313" key="15">
    <source>
        <dbReference type="Proteomes" id="UP000176493"/>
    </source>
</evidence>
<dbReference type="PRINTS" id="PR00051">
    <property type="entry name" value="DNAA"/>
</dbReference>
<comment type="function">
    <text evidence="8 10">Plays an essential role in the initiation and regulation of chromosomal replication. ATP-DnaA binds to the origin of replication (oriC) to initiate formation of the DNA replication initiation complex once per cell cycle. Binds the DnaA box (a 9 base pair repeat at the origin) and separates the double-stranded (ds)DNA. Forms a right-handed helical filament on oriC DNA; dsDNA binds to the exterior of the filament while single-stranded (ss)DNA is stabiized in the filament's interior. The ATP-DnaA-oriC complex binds and stabilizes one strand of the AT-rich DNA unwinding element (DUE), permitting loading of DNA polymerase. After initiation quickly degrades to an ADP-DnaA complex that is not apt for DNA replication. Binds acidic phospholipids.</text>
</comment>
<feature type="binding site" evidence="8">
    <location>
        <position position="162"/>
    </location>
    <ligand>
        <name>ATP</name>
        <dbReference type="ChEBI" id="CHEBI:30616"/>
    </ligand>
</feature>
<feature type="domain" description="AAA+ ATPase" evidence="12">
    <location>
        <begin position="149"/>
        <end position="283"/>
    </location>
</feature>
<dbReference type="HAMAP" id="MF_00377">
    <property type="entry name" value="DnaA_bact"/>
    <property type="match status" value="1"/>
</dbReference>
<evidence type="ECO:0000256" key="5">
    <source>
        <dbReference type="ARBA" id="ARBA00022840"/>
    </source>
</evidence>
<keyword evidence="6 8" id="KW-0446">Lipid-binding</keyword>
<evidence type="ECO:0000313" key="14">
    <source>
        <dbReference type="EMBL" id="OHA23053.1"/>
    </source>
</evidence>
<comment type="similarity">
    <text evidence="1 8 11">Belongs to the DnaA family.</text>
</comment>
<evidence type="ECO:0000259" key="13">
    <source>
        <dbReference type="SMART" id="SM00760"/>
    </source>
</evidence>
<dbReference type="GO" id="GO:0006270">
    <property type="term" value="P:DNA replication initiation"/>
    <property type="evidence" value="ECO:0007669"/>
    <property type="project" value="UniProtKB-UniRule"/>
</dbReference>
<comment type="domain">
    <text evidence="8">Domain I is involved in oligomerization and binding regulators, domain II is flexibile and of varying length in different bacteria, domain III forms the AAA+ region, while domain IV binds dsDNA.</text>
</comment>
<evidence type="ECO:0000256" key="2">
    <source>
        <dbReference type="ARBA" id="ARBA00022490"/>
    </source>
</evidence>
<dbReference type="SMART" id="SM00760">
    <property type="entry name" value="Bac_DnaA_C"/>
    <property type="match status" value="1"/>
</dbReference>
<dbReference type="InterPro" id="IPR020591">
    <property type="entry name" value="Chromosome_initiator_DnaA-like"/>
</dbReference>
<dbReference type="GO" id="GO:0005886">
    <property type="term" value="C:plasma membrane"/>
    <property type="evidence" value="ECO:0007669"/>
    <property type="project" value="TreeGrafter"/>
</dbReference>
<comment type="caution">
    <text evidence="14">The sequence shown here is derived from an EMBL/GenBank/DDBJ whole genome shotgun (WGS) entry which is preliminary data.</text>
</comment>
<dbReference type="InterPro" id="IPR027417">
    <property type="entry name" value="P-loop_NTPase"/>
</dbReference>
<dbReference type="FunFam" id="3.40.50.300:FF:000668">
    <property type="entry name" value="Chromosomal replication initiator protein DnaA"/>
    <property type="match status" value="1"/>
</dbReference>
<dbReference type="Gene3D" id="3.40.50.300">
    <property type="entry name" value="P-loop containing nucleotide triphosphate hydrolases"/>
    <property type="match status" value="1"/>
</dbReference>
<dbReference type="SUPFAM" id="SSF52540">
    <property type="entry name" value="P-loop containing nucleoside triphosphate hydrolases"/>
    <property type="match status" value="1"/>
</dbReference>
<keyword evidence="3 8" id="KW-0235">DNA replication</keyword>
<evidence type="ECO:0000256" key="8">
    <source>
        <dbReference type="HAMAP-Rule" id="MF_00377"/>
    </source>
</evidence>
<dbReference type="GO" id="GO:0003688">
    <property type="term" value="F:DNA replication origin binding"/>
    <property type="evidence" value="ECO:0007669"/>
    <property type="project" value="UniProtKB-UniRule"/>
</dbReference>
<evidence type="ECO:0000256" key="6">
    <source>
        <dbReference type="ARBA" id="ARBA00023121"/>
    </source>
</evidence>
<dbReference type="CDD" id="cd06571">
    <property type="entry name" value="Bac_DnaA_C"/>
    <property type="match status" value="1"/>
</dbReference>
<dbReference type="CDD" id="cd00009">
    <property type="entry name" value="AAA"/>
    <property type="match status" value="1"/>
</dbReference>
<feature type="domain" description="Chromosomal replication initiator DnaA C-terminal" evidence="13">
    <location>
        <begin position="359"/>
        <end position="428"/>
    </location>
</feature>
<dbReference type="EMBL" id="MHRJ01000016">
    <property type="protein sequence ID" value="OHA23053.1"/>
    <property type="molecule type" value="Genomic_DNA"/>
</dbReference>
<dbReference type="GO" id="GO:0006275">
    <property type="term" value="P:regulation of DNA replication"/>
    <property type="evidence" value="ECO:0007669"/>
    <property type="project" value="UniProtKB-UniRule"/>
</dbReference>
<reference evidence="14 15" key="1">
    <citation type="journal article" date="2016" name="Nat. Commun.">
        <title>Thousands of microbial genomes shed light on interconnected biogeochemical processes in an aquifer system.</title>
        <authorList>
            <person name="Anantharaman K."/>
            <person name="Brown C.T."/>
            <person name="Hug L.A."/>
            <person name="Sharon I."/>
            <person name="Castelle C.J."/>
            <person name="Probst A.J."/>
            <person name="Thomas B.C."/>
            <person name="Singh A."/>
            <person name="Wilkins M.J."/>
            <person name="Karaoz U."/>
            <person name="Brodie E.L."/>
            <person name="Williams K.H."/>
            <person name="Hubbard S.S."/>
            <person name="Banfield J.F."/>
        </authorList>
    </citation>
    <scope>NUCLEOTIDE SEQUENCE [LARGE SCALE GENOMIC DNA]</scope>
</reference>
<evidence type="ECO:0000256" key="11">
    <source>
        <dbReference type="RuleBase" id="RU004227"/>
    </source>
</evidence>
<evidence type="ECO:0000256" key="4">
    <source>
        <dbReference type="ARBA" id="ARBA00022741"/>
    </source>
</evidence>
<dbReference type="GO" id="GO:0005737">
    <property type="term" value="C:cytoplasm"/>
    <property type="evidence" value="ECO:0007669"/>
    <property type="project" value="UniProtKB-SubCell"/>
</dbReference>
<evidence type="ECO:0000256" key="10">
    <source>
        <dbReference type="RuleBase" id="RU000577"/>
    </source>
</evidence>
<keyword evidence="4 8" id="KW-0547">Nucleotide-binding</keyword>
<dbReference type="InterPro" id="IPR013159">
    <property type="entry name" value="DnaA_C"/>
</dbReference>
<comment type="subcellular location">
    <subcellularLocation>
        <location evidence="8">Cytoplasm</location>
    </subcellularLocation>
</comment>
<gene>
    <name evidence="8" type="primary">dnaA</name>
    <name evidence="14" type="ORF">A2W52_00385</name>
</gene>
<dbReference type="NCBIfam" id="TIGR00362">
    <property type="entry name" value="DnaA"/>
    <property type="match status" value="1"/>
</dbReference>
<dbReference type="Proteomes" id="UP000176493">
    <property type="component" value="Unassembled WGS sequence"/>
</dbReference>
<dbReference type="Gene3D" id="1.10.1750.10">
    <property type="match status" value="1"/>
</dbReference>
<feature type="binding site" evidence="8">
    <location>
        <position position="164"/>
    </location>
    <ligand>
        <name>ATP</name>
        <dbReference type="ChEBI" id="CHEBI:30616"/>
    </ligand>
</feature>
<feature type="binding site" evidence="8">
    <location>
        <position position="160"/>
    </location>
    <ligand>
        <name>ATP</name>
        <dbReference type="ChEBI" id="CHEBI:30616"/>
    </ligand>
</feature>
<dbReference type="Pfam" id="PF00308">
    <property type="entry name" value="Bac_DnaA"/>
    <property type="match status" value="1"/>
</dbReference>
<comment type="subunit">
    <text evidence="8">Oligomerizes as a right-handed, spiral filament on DNA at oriC.</text>
</comment>
<dbReference type="Pfam" id="PF08299">
    <property type="entry name" value="Bac_DnaA_C"/>
    <property type="match status" value="1"/>
</dbReference>
<dbReference type="AlphaFoldDB" id="A0A1G2MGV2"/>
<evidence type="ECO:0000256" key="9">
    <source>
        <dbReference type="NCBIfam" id="TIGR00362"/>
    </source>
</evidence>
<dbReference type="SMART" id="SM00382">
    <property type="entry name" value="AAA"/>
    <property type="match status" value="1"/>
</dbReference>
<dbReference type="PROSITE" id="PS01008">
    <property type="entry name" value="DNAA"/>
    <property type="match status" value="1"/>
</dbReference>
<feature type="binding site" evidence="8">
    <location>
        <position position="163"/>
    </location>
    <ligand>
        <name>ATP</name>
        <dbReference type="ChEBI" id="CHEBI:30616"/>
    </ligand>
</feature>
<evidence type="ECO:0000256" key="3">
    <source>
        <dbReference type="ARBA" id="ARBA00022705"/>
    </source>
</evidence>
<sequence length="449" mass="52524">MNDVKKLWEGALTEIELSVSKANFTTWFKETSISRIEEGVVYLSVPNTFVKDWLLNKYHKFILRSLRNTSDHIRALEYTVAREETRRREPVVVPFDSALRTPELPIQDYYVDRETNLNPRYTFDSFVVGPFNELAYAAALAIIKSPGITYNPLFVYGSTGHGKTHLIQAIGNKIRSLFQNYRIFYMTSEKFSQEFFSAMQNNRIPQFKEKYRQYDCFIMDDIQFFSEKERSQEELFHLFNELYAHNKQIIFSSDRHPNYIQGLEERLKSRFAAGMTVDIPPPDRESRVSILKAKARLMKFNLADDAAEYISATIEGNIRELEGMLNSIMMKTQVKGRDLAFLEIKAILKNTSRPQKALSVKEITKVIADFYNIDENHIYDKTRRKEVVKPRQLVMYILREDCRFSFPFIGQKLGGRDHTTVIHSCEKIRKEVLEDPNLLQEINQIRALL</sequence>
<dbReference type="InterPro" id="IPR038454">
    <property type="entry name" value="DnaA_N_sf"/>
</dbReference>
<feature type="region of interest" description="Domain I, interacts with DnaA modulators" evidence="8">
    <location>
        <begin position="1"/>
        <end position="85"/>
    </location>
</feature>
<evidence type="ECO:0000256" key="1">
    <source>
        <dbReference type="ARBA" id="ARBA00006583"/>
    </source>
</evidence>
<dbReference type="InterPro" id="IPR003593">
    <property type="entry name" value="AAA+_ATPase"/>
</dbReference>
<feature type="region of interest" description="Domain III, AAA+ region" evidence="8">
    <location>
        <begin position="116"/>
        <end position="332"/>
    </location>
</feature>
<evidence type="ECO:0000259" key="12">
    <source>
        <dbReference type="SMART" id="SM00382"/>
    </source>
</evidence>
<comment type="caution">
    <text evidence="8">Lacks conserved residue(s) required for the propagation of feature annotation.</text>
</comment>
<dbReference type="GO" id="GO:0005524">
    <property type="term" value="F:ATP binding"/>
    <property type="evidence" value="ECO:0007669"/>
    <property type="project" value="UniProtKB-UniRule"/>
</dbReference>
<dbReference type="PANTHER" id="PTHR30050">
    <property type="entry name" value="CHROMOSOMAL REPLICATION INITIATOR PROTEIN DNAA"/>
    <property type="match status" value="1"/>
</dbReference>
<keyword evidence="7 8" id="KW-0238">DNA-binding</keyword>
<keyword evidence="5 8" id="KW-0067">ATP-binding</keyword>